<name>A0A0F6SHR6_9BACT</name>
<gene>
    <name evidence="5" type="ORF">DB32_008058</name>
</gene>
<feature type="compositionally biased region" description="Low complexity" evidence="3">
    <location>
        <begin position="1"/>
        <end position="16"/>
    </location>
</feature>
<evidence type="ECO:0000313" key="6">
    <source>
        <dbReference type="Proteomes" id="UP000034883"/>
    </source>
</evidence>
<dbReference type="SUPFAM" id="SSF49785">
    <property type="entry name" value="Galactose-binding domain-like"/>
    <property type="match status" value="2"/>
</dbReference>
<dbReference type="Gene3D" id="2.60.120.260">
    <property type="entry name" value="Galactose-binding domain-like"/>
    <property type="match status" value="2"/>
</dbReference>
<dbReference type="PROSITE" id="PS51829">
    <property type="entry name" value="P_HOMO_B"/>
    <property type="match status" value="1"/>
</dbReference>
<dbReference type="STRING" id="927083.DB32_008058"/>
<organism evidence="5 6">
    <name type="scientific">Sandaracinus amylolyticus</name>
    <dbReference type="NCBI Taxonomy" id="927083"/>
    <lineage>
        <taxon>Bacteria</taxon>
        <taxon>Pseudomonadati</taxon>
        <taxon>Myxococcota</taxon>
        <taxon>Polyangia</taxon>
        <taxon>Polyangiales</taxon>
        <taxon>Sandaracinaceae</taxon>
        <taxon>Sandaracinus</taxon>
    </lineage>
</organism>
<evidence type="ECO:0000256" key="3">
    <source>
        <dbReference type="SAM" id="MobiDB-lite"/>
    </source>
</evidence>
<sequence>MLTGCAASADPSLDAASKPEDGPTVVVPESPATAFHTSATRPTFGVALDTQLDALRFEGRAQDHDWPRERPSDDEIVGALTAYDRAFHGWAPSARFATLRPLTRASCERGAWDPAYYDELGPAMRAFTDRRDGAARNRVDDDGDGAIDECDDLDGADTTWVGRARAAARALEPAPLDAVEHHGVRFEPRDVRALLAIMHGDPRALVIGDRCTLDRPARRGCAPINAGAFHLLLGNVVGDRERALAIERDDGESAVIDGYRVVLRLERGEAEVLRLLGGRESALRPSRWVELVVDVDVDAAVERHHFLLAVDARGHVIGGEWIADGARPAWAWLPVGAGASAPVRVDHVRALLRSARADLRERRTVELSRVVDRLVPDWPEPGVSSAIEVRDHVVAERATVHVELLHEALEDAQVVLHRGLDRVVLFDRNPRGGDEGWLWASFTIDEVAGDDAYGQWELFVVDRERGAIGHLLRWSLELEVHDPSAPSTTLDGAQPPRFLRTYTTVGAPLDVPDALSDGLESTIAVHDDVLVERAIVHARVTHPYRGDLRVVLEHEGLERVLHDRTGAGADDLAIELDARELAGMHARGAWTLRVEDHAPGDVGRLEGWALELAGR</sequence>
<dbReference type="KEGG" id="samy:DB32_008058"/>
<evidence type="ECO:0000256" key="2">
    <source>
        <dbReference type="ARBA" id="ARBA00022801"/>
    </source>
</evidence>
<dbReference type="EMBL" id="CP011125">
    <property type="protein sequence ID" value="AKF10909.1"/>
    <property type="molecule type" value="Genomic_DNA"/>
</dbReference>
<reference evidence="5 6" key="1">
    <citation type="submission" date="2015-03" db="EMBL/GenBank/DDBJ databases">
        <title>Genome assembly of Sandaracinus amylolyticus DSM 53668.</title>
        <authorList>
            <person name="Sharma G."/>
            <person name="Subramanian S."/>
        </authorList>
    </citation>
    <scope>NUCLEOTIDE SEQUENCE [LARGE SCALE GENOMIC DNA]</scope>
    <source>
        <strain evidence="5 6">DSM 53668</strain>
    </source>
</reference>
<feature type="region of interest" description="Disordered" evidence="3">
    <location>
        <begin position="1"/>
        <end position="31"/>
    </location>
</feature>
<evidence type="ECO:0000313" key="5">
    <source>
        <dbReference type="EMBL" id="AKF10909.1"/>
    </source>
</evidence>
<evidence type="ECO:0000259" key="4">
    <source>
        <dbReference type="PROSITE" id="PS51829"/>
    </source>
</evidence>
<dbReference type="AlphaFoldDB" id="A0A0F6SHR6"/>
<dbReference type="GO" id="GO:0006508">
    <property type="term" value="P:proteolysis"/>
    <property type="evidence" value="ECO:0007669"/>
    <property type="project" value="UniProtKB-KW"/>
</dbReference>
<keyword evidence="1 5" id="KW-0645">Protease</keyword>
<evidence type="ECO:0000256" key="1">
    <source>
        <dbReference type="ARBA" id="ARBA00022670"/>
    </source>
</evidence>
<proteinExistence type="predicted"/>
<dbReference type="Proteomes" id="UP000034883">
    <property type="component" value="Chromosome"/>
</dbReference>
<feature type="domain" description="P/Homo B" evidence="4">
    <location>
        <begin position="493"/>
        <end position="615"/>
    </location>
</feature>
<accession>A0A0F6SHR6</accession>
<dbReference type="GO" id="GO:0004252">
    <property type="term" value="F:serine-type endopeptidase activity"/>
    <property type="evidence" value="ECO:0007669"/>
    <property type="project" value="InterPro"/>
</dbReference>
<dbReference type="InterPro" id="IPR008979">
    <property type="entry name" value="Galactose-bd-like_sf"/>
</dbReference>
<keyword evidence="6" id="KW-1185">Reference proteome</keyword>
<protein>
    <submittedName>
        <fullName evidence="5">Serine protease, subtilase family</fullName>
    </submittedName>
</protein>
<dbReference type="Pfam" id="PF01483">
    <property type="entry name" value="P_proprotein"/>
    <property type="match status" value="2"/>
</dbReference>
<keyword evidence="2" id="KW-0378">Hydrolase</keyword>
<dbReference type="InterPro" id="IPR002884">
    <property type="entry name" value="P_dom"/>
</dbReference>